<dbReference type="KEGG" id="aprc:113866105"/>
<accession>A0A8B8LKK1</accession>
<dbReference type="InterPro" id="IPR019787">
    <property type="entry name" value="Znf_PHD-finger"/>
</dbReference>
<evidence type="ECO:0000256" key="3">
    <source>
        <dbReference type="ARBA" id="ARBA00022833"/>
    </source>
</evidence>
<evidence type="ECO:0000313" key="9">
    <source>
        <dbReference type="RefSeq" id="XP_027356795.1"/>
    </source>
</evidence>
<evidence type="ECO:0000256" key="2">
    <source>
        <dbReference type="ARBA" id="ARBA00022771"/>
    </source>
</evidence>
<feature type="domain" description="PHD-type" evidence="6">
    <location>
        <begin position="107"/>
        <end position="160"/>
    </location>
</feature>
<name>A0A8B8LKK1_ABRPR</name>
<dbReference type="Proteomes" id="UP000694853">
    <property type="component" value="Unplaced"/>
</dbReference>
<dbReference type="PROSITE" id="PS51805">
    <property type="entry name" value="EPHD"/>
    <property type="match status" value="1"/>
</dbReference>
<keyword evidence="3" id="KW-0862">Zinc</keyword>
<dbReference type="RefSeq" id="XP_027356795.1">
    <property type="nucleotide sequence ID" value="XM_027500994.1"/>
</dbReference>
<evidence type="ECO:0000259" key="6">
    <source>
        <dbReference type="PROSITE" id="PS50016"/>
    </source>
</evidence>
<evidence type="ECO:0000259" key="7">
    <source>
        <dbReference type="PROSITE" id="PS51805"/>
    </source>
</evidence>
<dbReference type="InterPro" id="IPR001965">
    <property type="entry name" value="Znf_PHD"/>
</dbReference>
<evidence type="ECO:0000313" key="8">
    <source>
        <dbReference type="Proteomes" id="UP000694853"/>
    </source>
</evidence>
<dbReference type="PROSITE" id="PS01359">
    <property type="entry name" value="ZF_PHD_1"/>
    <property type="match status" value="1"/>
</dbReference>
<keyword evidence="1" id="KW-0479">Metal-binding</keyword>
<dbReference type="InterPro" id="IPR013083">
    <property type="entry name" value="Znf_RING/FYVE/PHD"/>
</dbReference>
<dbReference type="CDD" id="cd15492">
    <property type="entry name" value="PHD_BRPF_JADE_like"/>
    <property type="match status" value="1"/>
</dbReference>
<dbReference type="InterPro" id="IPR011011">
    <property type="entry name" value="Znf_FYVE_PHD"/>
</dbReference>
<organism evidence="8 9">
    <name type="scientific">Abrus precatorius</name>
    <name type="common">Indian licorice</name>
    <name type="synonym">Glycine abrus</name>
    <dbReference type="NCBI Taxonomy" id="3816"/>
    <lineage>
        <taxon>Eukaryota</taxon>
        <taxon>Viridiplantae</taxon>
        <taxon>Streptophyta</taxon>
        <taxon>Embryophyta</taxon>
        <taxon>Tracheophyta</taxon>
        <taxon>Spermatophyta</taxon>
        <taxon>Magnoliopsida</taxon>
        <taxon>eudicotyledons</taxon>
        <taxon>Gunneridae</taxon>
        <taxon>Pentapetalae</taxon>
        <taxon>rosids</taxon>
        <taxon>fabids</taxon>
        <taxon>Fabales</taxon>
        <taxon>Fabaceae</taxon>
        <taxon>Papilionoideae</taxon>
        <taxon>50 kb inversion clade</taxon>
        <taxon>NPAAA clade</taxon>
        <taxon>indigoferoid/millettioid clade</taxon>
        <taxon>Abreae</taxon>
        <taxon>Abrus</taxon>
    </lineage>
</organism>
<dbReference type="Pfam" id="PF13832">
    <property type="entry name" value="zf-HC5HC2H_2"/>
    <property type="match status" value="1"/>
</dbReference>
<dbReference type="PANTHER" id="PTHR13793">
    <property type="entry name" value="PHD FINGER PROTEINS"/>
    <property type="match status" value="1"/>
</dbReference>
<reference evidence="8" key="1">
    <citation type="journal article" date="2019" name="Toxins">
        <title>Detection of Abrin-Like and Prepropulchellin-Like Toxin Genes and Transcripts Using Whole Genome Sequencing and Full-Length Transcript Sequencing of Abrus precatorius.</title>
        <authorList>
            <person name="Hovde B.T."/>
            <person name="Daligault H.E."/>
            <person name="Hanschen E.R."/>
            <person name="Kunde Y.A."/>
            <person name="Johnson M.B."/>
            <person name="Starkenburg S.R."/>
            <person name="Johnson S.L."/>
        </authorList>
    </citation>
    <scope>NUCLEOTIDE SEQUENCE [LARGE SCALE GENOMIC DNA]</scope>
</reference>
<proteinExistence type="predicted"/>
<dbReference type="Pfam" id="PF13831">
    <property type="entry name" value="PHD_2"/>
    <property type="match status" value="1"/>
</dbReference>
<reference evidence="9" key="2">
    <citation type="submission" date="2025-08" db="UniProtKB">
        <authorList>
            <consortium name="RefSeq"/>
        </authorList>
    </citation>
    <scope>IDENTIFICATION</scope>
    <source>
        <tissue evidence="9">Young leaves</tissue>
    </source>
</reference>
<dbReference type="GeneID" id="113866105"/>
<dbReference type="GO" id="GO:0006357">
    <property type="term" value="P:regulation of transcription by RNA polymerase II"/>
    <property type="evidence" value="ECO:0007669"/>
    <property type="project" value="TreeGrafter"/>
</dbReference>
<feature type="domain" description="PHD-type" evidence="7">
    <location>
        <begin position="178"/>
        <end position="290"/>
    </location>
</feature>
<dbReference type="Gene3D" id="3.30.40.10">
    <property type="entry name" value="Zinc/RING finger domain, C3HC4 (zinc finger)"/>
    <property type="match status" value="2"/>
</dbReference>
<dbReference type="SMART" id="SM00249">
    <property type="entry name" value="PHD"/>
    <property type="match status" value="2"/>
</dbReference>
<sequence length="316" mass="35148">MESTTFLNDLPPHKRLRLIQQQQQQQENSASSPLPAKKRRESRNPPSPVHPSPTIYSLPAKKRVCALHPQNDAVPPFDLNVEYNPSPHEKAQAHSPAQQEENTDDDGILCCVCQSTDGDPSDPIVFCDGCDLMVHASCYGNPLSKGIPEGDWFCERCRFIQREKSKGNTNSNDNNNNVVCCALCPVKEGAMKRTTDARWAHVVCAVLVPEVFFWDPEGRERIDCSKVPKKRWLEKCYVCGCCDGCALVCSEPKCGLAFHATCGLKEELCIEYKVGKNGATIVAGFCKTHSQLWEKQQQSGKYKIVASEDKKCRSGS</sequence>
<dbReference type="GO" id="GO:0005634">
    <property type="term" value="C:nucleus"/>
    <property type="evidence" value="ECO:0007669"/>
    <property type="project" value="UniProtKB-ARBA"/>
</dbReference>
<keyword evidence="8" id="KW-1185">Reference proteome</keyword>
<dbReference type="PROSITE" id="PS50016">
    <property type="entry name" value="ZF_PHD_2"/>
    <property type="match status" value="1"/>
</dbReference>
<keyword evidence="2 4" id="KW-0863">Zinc-finger</keyword>
<dbReference type="PANTHER" id="PTHR13793:SF148">
    <property type="entry name" value="RING_FYVE_PHD ZINC FINGER SUPERFAMILY PROTEIN"/>
    <property type="match status" value="1"/>
</dbReference>
<dbReference type="SUPFAM" id="SSF57903">
    <property type="entry name" value="FYVE/PHD zinc finger"/>
    <property type="match status" value="1"/>
</dbReference>
<evidence type="ECO:0000256" key="1">
    <source>
        <dbReference type="ARBA" id="ARBA00022723"/>
    </source>
</evidence>
<gene>
    <name evidence="9" type="primary">LOC113866105</name>
</gene>
<dbReference type="AlphaFoldDB" id="A0A8B8LKK1"/>
<feature type="region of interest" description="Disordered" evidence="5">
    <location>
        <begin position="1"/>
        <end position="56"/>
    </location>
</feature>
<dbReference type="GO" id="GO:0008270">
    <property type="term" value="F:zinc ion binding"/>
    <property type="evidence" value="ECO:0007669"/>
    <property type="project" value="UniProtKB-KW"/>
</dbReference>
<dbReference type="InterPro" id="IPR034732">
    <property type="entry name" value="EPHD"/>
</dbReference>
<evidence type="ECO:0000256" key="5">
    <source>
        <dbReference type="SAM" id="MobiDB-lite"/>
    </source>
</evidence>
<feature type="region of interest" description="Disordered" evidence="5">
    <location>
        <begin position="76"/>
        <end position="102"/>
    </location>
</feature>
<dbReference type="InterPro" id="IPR019786">
    <property type="entry name" value="Zinc_finger_PHD-type_CS"/>
</dbReference>
<protein>
    <submittedName>
        <fullName evidence="9">Protein Jade-1</fullName>
    </submittedName>
</protein>
<evidence type="ECO:0000256" key="4">
    <source>
        <dbReference type="PROSITE-ProRule" id="PRU00146"/>
    </source>
</evidence>
<dbReference type="OrthoDB" id="20839at2759"/>
<dbReference type="InterPro" id="IPR050701">
    <property type="entry name" value="Histone_Mod_Regulator"/>
</dbReference>